<keyword evidence="3" id="KW-1185">Reference proteome</keyword>
<dbReference type="AlphaFoldDB" id="A0AAD7S3X2"/>
<feature type="region of interest" description="Disordered" evidence="1">
    <location>
        <begin position="1"/>
        <end position="36"/>
    </location>
</feature>
<protein>
    <submittedName>
        <fullName evidence="2">Uncharacterized protein</fullName>
    </submittedName>
</protein>
<gene>
    <name evidence="2" type="ORF">AAFF_G00032140</name>
</gene>
<organism evidence="2 3">
    <name type="scientific">Aldrovandia affinis</name>
    <dbReference type="NCBI Taxonomy" id="143900"/>
    <lineage>
        <taxon>Eukaryota</taxon>
        <taxon>Metazoa</taxon>
        <taxon>Chordata</taxon>
        <taxon>Craniata</taxon>
        <taxon>Vertebrata</taxon>
        <taxon>Euteleostomi</taxon>
        <taxon>Actinopterygii</taxon>
        <taxon>Neopterygii</taxon>
        <taxon>Teleostei</taxon>
        <taxon>Notacanthiformes</taxon>
        <taxon>Halosauridae</taxon>
        <taxon>Aldrovandia</taxon>
    </lineage>
</organism>
<comment type="caution">
    <text evidence="2">The sequence shown here is derived from an EMBL/GenBank/DDBJ whole genome shotgun (WGS) entry which is preliminary data.</text>
</comment>
<evidence type="ECO:0000313" key="2">
    <source>
        <dbReference type="EMBL" id="KAJ8395480.1"/>
    </source>
</evidence>
<accession>A0AAD7S3X2</accession>
<dbReference type="Proteomes" id="UP001221898">
    <property type="component" value="Unassembled WGS sequence"/>
</dbReference>
<evidence type="ECO:0000313" key="3">
    <source>
        <dbReference type="Proteomes" id="UP001221898"/>
    </source>
</evidence>
<proteinExistence type="predicted"/>
<evidence type="ECO:0000256" key="1">
    <source>
        <dbReference type="SAM" id="MobiDB-lite"/>
    </source>
</evidence>
<dbReference type="EMBL" id="JAINUG010000116">
    <property type="protein sequence ID" value="KAJ8395480.1"/>
    <property type="molecule type" value="Genomic_DNA"/>
</dbReference>
<sequence>MAGDFDQRGHRSPVVGRGGGRLFRRDVGVREQSQGPARKARLRPLCAVATARHCPREYGLSPASCLPSPFLALLLSLPAGAACSPATPESCSSEVTTSPM</sequence>
<reference evidence="2" key="1">
    <citation type="journal article" date="2023" name="Science">
        <title>Genome structures resolve the early diversification of teleost fishes.</title>
        <authorList>
            <person name="Parey E."/>
            <person name="Louis A."/>
            <person name="Montfort J."/>
            <person name="Bouchez O."/>
            <person name="Roques C."/>
            <person name="Iampietro C."/>
            <person name="Lluch J."/>
            <person name="Castinel A."/>
            <person name="Donnadieu C."/>
            <person name="Desvignes T."/>
            <person name="Floi Bucao C."/>
            <person name="Jouanno E."/>
            <person name="Wen M."/>
            <person name="Mejri S."/>
            <person name="Dirks R."/>
            <person name="Jansen H."/>
            <person name="Henkel C."/>
            <person name="Chen W.J."/>
            <person name="Zahm M."/>
            <person name="Cabau C."/>
            <person name="Klopp C."/>
            <person name="Thompson A.W."/>
            <person name="Robinson-Rechavi M."/>
            <person name="Braasch I."/>
            <person name="Lecointre G."/>
            <person name="Bobe J."/>
            <person name="Postlethwait J.H."/>
            <person name="Berthelot C."/>
            <person name="Roest Crollius H."/>
            <person name="Guiguen Y."/>
        </authorList>
    </citation>
    <scope>NUCLEOTIDE SEQUENCE</scope>
    <source>
        <strain evidence="2">NC1722</strain>
    </source>
</reference>
<name>A0AAD7S3X2_9TELE</name>